<dbReference type="OrthoDB" id="2811497at2"/>
<dbReference type="Gene3D" id="3.30.457.10">
    <property type="entry name" value="Copper amine oxidase-like, N-terminal domain"/>
    <property type="match status" value="1"/>
</dbReference>
<dbReference type="PROSITE" id="PS51257">
    <property type="entry name" value="PROKAR_LIPOPROTEIN"/>
    <property type="match status" value="1"/>
</dbReference>
<feature type="signal peptide" evidence="1">
    <location>
        <begin position="1"/>
        <end position="27"/>
    </location>
</feature>
<dbReference type="Proteomes" id="UP000190626">
    <property type="component" value="Unassembled WGS sequence"/>
</dbReference>
<keyword evidence="4" id="KW-1185">Reference proteome</keyword>
<dbReference type="Pfam" id="PF07833">
    <property type="entry name" value="Cu_amine_oxidN1"/>
    <property type="match status" value="1"/>
</dbReference>
<dbReference type="InterPro" id="IPR036582">
    <property type="entry name" value="Mao_N_sf"/>
</dbReference>
<dbReference type="EMBL" id="MBTG01000007">
    <property type="protein sequence ID" value="OPH59385.1"/>
    <property type="molecule type" value="Genomic_DNA"/>
</dbReference>
<keyword evidence="1" id="KW-0732">Signal</keyword>
<evidence type="ECO:0000313" key="4">
    <source>
        <dbReference type="Proteomes" id="UP000190626"/>
    </source>
</evidence>
<feature type="domain" description="Copper amine oxidase-like N-terminal" evidence="2">
    <location>
        <begin position="428"/>
        <end position="527"/>
    </location>
</feature>
<organism evidence="3 4">
    <name type="scientific">Paenibacillus ferrarius</name>
    <dbReference type="NCBI Taxonomy" id="1469647"/>
    <lineage>
        <taxon>Bacteria</taxon>
        <taxon>Bacillati</taxon>
        <taxon>Bacillota</taxon>
        <taxon>Bacilli</taxon>
        <taxon>Bacillales</taxon>
        <taxon>Paenibacillaceae</taxon>
        <taxon>Paenibacillus</taxon>
    </lineage>
</organism>
<sequence length="531" mass="58604">MQKKKLTSWIAATLVLMLFALTGCQTIQGLDVTQAIQNNTLVQSAQSKGSLRLELVPSHTSTLTAGDKAILDVLKDVKLELNNVSMQDKRVISVDGALTYSKGSIPFQASLNDTKFALQIEGAKKQIFFDLAKAQGGSFPTELTASVQKQLMDTRDVLTPALTKFLIANAPNPKQISVSSVSEQVYSETLSLQKLHVEIKGSELVQLLKAFLTSILADEKGMKELLGQLYDVLVPIFKEQMKASEEDDDEFSSPFPDLMKAYLDNKTLAVEFAFTTIQQGLQKWLKDWDTTVASSLSSVKDPQAQAFLSDKTVLKTDLFVDSDKQIRKVRTELSFPITDASTGISEVKLTYVNDIWNINKPVKANLITPASDAVDLGEATARSSSILSYFKKDSQAYSFLRNDLQVAKREIHLLMSPSEDDNSSYDASHPYINADNVSMLPVRFITERLGAEVKWNKETKQITVTDALTDKTIILELNSQSAQVNGVAVAMDSAPVLKNGTTFVPLRFIAEQLGCKIEFDSKTHSVTLTRH</sequence>
<dbReference type="SUPFAM" id="SSF55383">
    <property type="entry name" value="Copper amine oxidase, domain N"/>
    <property type="match status" value="1"/>
</dbReference>
<evidence type="ECO:0000256" key="1">
    <source>
        <dbReference type="SAM" id="SignalP"/>
    </source>
</evidence>
<dbReference type="RefSeq" id="WP_079410995.1">
    <property type="nucleotide sequence ID" value="NZ_MBTG01000007.1"/>
</dbReference>
<dbReference type="InterPro" id="IPR012854">
    <property type="entry name" value="Cu_amine_oxidase-like_N"/>
</dbReference>
<feature type="chain" id="PRO_5038573663" description="Copper amine oxidase-like N-terminal domain-containing protein" evidence="1">
    <location>
        <begin position="28"/>
        <end position="531"/>
    </location>
</feature>
<evidence type="ECO:0000259" key="2">
    <source>
        <dbReference type="Pfam" id="PF07833"/>
    </source>
</evidence>
<evidence type="ECO:0000313" key="3">
    <source>
        <dbReference type="EMBL" id="OPH59385.1"/>
    </source>
</evidence>
<dbReference type="STRING" id="1469647.BC351_20985"/>
<proteinExistence type="predicted"/>
<accession>A0A1V4HNH4</accession>
<gene>
    <name evidence="3" type="ORF">BC351_20985</name>
</gene>
<protein>
    <recommendedName>
        <fullName evidence="2">Copper amine oxidase-like N-terminal domain-containing protein</fullName>
    </recommendedName>
</protein>
<reference evidence="4" key="1">
    <citation type="submission" date="2016-07" db="EMBL/GenBank/DDBJ databases">
        <authorList>
            <person name="Florea S."/>
            <person name="Webb J.S."/>
            <person name="Jaromczyk J."/>
            <person name="Schardl C.L."/>
        </authorList>
    </citation>
    <scope>NUCLEOTIDE SEQUENCE [LARGE SCALE GENOMIC DNA]</scope>
    <source>
        <strain evidence="4">CY1</strain>
    </source>
</reference>
<name>A0A1V4HNH4_9BACL</name>
<dbReference type="AlphaFoldDB" id="A0A1V4HNH4"/>
<comment type="caution">
    <text evidence="3">The sequence shown here is derived from an EMBL/GenBank/DDBJ whole genome shotgun (WGS) entry which is preliminary data.</text>
</comment>